<dbReference type="EMBL" id="GBXM01043063">
    <property type="protein sequence ID" value="JAH65514.1"/>
    <property type="molecule type" value="Transcribed_RNA"/>
</dbReference>
<reference evidence="1" key="2">
    <citation type="journal article" date="2015" name="Fish Shellfish Immunol.">
        <title>Early steps in the European eel (Anguilla anguilla)-Vibrio vulnificus interaction in the gills: Role of the RtxA13 toxin.</title>
        <authorList>
            <person name="Callol A."/>
            <person name="Pajuelo D."/>
            <person name="Ebbesson L."/>
            <person name="Teles M."/>
            <person name="MacKenzie S."/>
            <person name="Amaro C."/>
        </authorList>
    </citation>
    <scope>NUCLEOTIDE SEQUENCE</scope>
</reference>
<name>A0A0E9UI25_ANGAN</name>
<evidence type="ECO:0000313" key="1">
    <source>
        <dbReference type="EMBL" id="JAH65514.1"/>
    </source>
</evidence>
<accession>A0A0E9UI25</accession>
<organism evidence="1">
    <name type="scientific">Anguilla anguilla</name>
    <name type="common">European freshwater eel</name>
    <name type="synonym">Muraena anguilla</name>
    <dbReference type="NCBI Taxonomy" id="7936"/>
    <lineage>
        <taxon>Eukaryota</taxon>
        <taxon>Metazoa</taxon>
        <taxon>Chordata</taxon>
        <taxon>Craniata</taxon>
        <taxon>Vertebrata</taxon>
        <taxon>Euteleostomi</taxon>
        <taxon>Actinopterygii</taxon>
        <taxon>Neopterygii</taxon>
        <taxon>Teleostei</taxon>
        <taxon>Anguilliformes</taxon>
        <taxon>Anguillidae</taxon>
        <taxon>Anguilla</taxon>
    </lineage>
</organism>
<sequence length="15" mass="1616">MDVCLGAVPTEQQPK</sequence>
<protein>
    <submittedName>
        <fullName evidence="1">Uncharacterized protein</fullName>
    </submittedName>
</protein>
<proteinExistence type="predicted"/>
<reference evidence="1" key="1">
    <citation type="submission" date="2014-11" db="EMBL/GenBank/DDBJ databases">
        <authorList>
            <person name="Amaro Gonzalez C."/>
        </authorList>
    </citation>
    <scope>NUCLEOTIDE SEQUENCE</scope>
</reference>